<dbReference type="AlphaFoldDB" id="A0A9Q3JG90"/>
<dbReference type="Proteomes" id="UP000765509">
    <property type="component" value="Unassembled WGS sequence"/>
</dbReference>
<protein>
    <submittedName>
        <fullName evidence="1">Uncharacterized protein</fullName>
    </submittedName>
</protein>
<organism evidence="1 2">
    <name type="scientific">Austropuccinia psidii MF-1</name>
    <dbReference type="NCBI Taxonomy" id="1389203"/>
    <lineage>
        <taxon>Eukaryota</taxon>
        <taxon>Fungi</taxon>
        <taxon>Dikarya</taxon>
        <taxon>Basidiomycota</taxon>
        <taxon>Pucciniomycotina</taxon>
        <taxon>Pucciniomycetes</taxon>
        <taxon>Pucciniales</taxon>
        <taxon>Sphaerophragmiaceae</taxon>
        <taxon>Austropuccinia</taxon>
    </lineage>
</organism>
<dbReference type="EMBL" id="AVOT02073040">
    <property type="protein sequence ID" value="MBW0562710.1"/>
    <property type="molecule type" value="Genomic_DNA"/>
</dbReference>
<evidence type="ECO:0000313" key="2">
    <source>
        <dbReference type="Proteomes" id="UP000765509"/>
    </source>
</evidence>
<gene>
    <name evidence="1" type="ORF">O181_102425</name>
</gene>
<name>A0A9Q3JG90_9BASI</name>
<evidence type="ECO:0000313" key="1">
    <source>
        <dbReference type="EMBL" id="MBW0562710.1"/>
    </source>
</evidence>
<keyword evidence="2" id="KW-1185">Reference proteome</keyword>
<proteinExistence type="predicted"/>
<comment type="caution">
    <text evidence="1">The sequence shown here is derived from an EMBL/GenBank/DDBJ whole genome shotgun (WGS) entry which is preliminary data.</text>
</comment>
<accession>A0A9Q3JG90</accession>
<sequence length="263" mass="30369">MISDIFDSIPELYEAINVVKNHLSDKNETICNNIKTKNFSLCQINETLMCFEKGLRTIKASNNNNSFGNEINEQYAIIKELTDKYSKFNIDDIIETRIKQVISNIKEDNTKSLDDISKSFTEVKTYIIALKKCFDTSKEEISKLTIKFNEVISDNTKQTEVWNELTYREDDHKKNVIDSIQSLQHELRNSQRCNNSKMNDIEQLLNTLPRMSTPLNQNEGTRIPNPQVLDIENPQLKNESSTSFHNLEPLMGKALLKEATKLK</sequence>
<reference evidence="1" key="1">
    <citation type="submission" date="2021-03" db="EMBL/GenBank/DDBJ databases">
        <title>Draft genome sequence of rust myrtle Austropuccinia psidii MF-1, a brazilian biotype.</title>
        <authorList>
            <person name="Quecine M.C."/>
            <person name="Pachon D.M.R."/>
            <person name="Bonatelli M.L."/>
            <person name="Correr F.H."/>
            <person name="Franceschini L.M."/>
            <person name="Leite T.F."/>
            <person name="Margarido G.R.A."/>
            <person name="Almeida C.A."/>
            <person name="Ferrarezi J.A."/>
            <person name="Labate C.A."/>
        </authorList>
    </citation>
    <scope>NUCLEOTIDE SEQUENCE</scope>
    <source>
        <strain evidence="1">MF-1</strain>
    </source>
</reference>